<evidence type="ECO:0000313" key="3">
    <source>
        <dbReference type="Proteomes" id="UP000185192"/>
    </source>
</evidence>
<organism evidence="2 3">
    <name type="scientific">Parasphingorhabdus marina DSM 22363</name>
    <dbReference type="NCBI Taxonomy" id="1123272"/>
    <lineage>
        <taxon>Bacteria</taxon>
        <taxon>Pseudomonadati</taxon>
        <taxon>Pseudomonadota</taxon>
        <taxon>Alphaproteobacteria</taxon>
        <taxon>Sphingomonadales</taxon>
        <taxon>Sphingomonadaceae</taxon>
        <taxon>Parasphingorhabdus</taxon>
    </lineage>
</organism>
<gene>
    <name evidence="2" type="ORF">SAMN02745824_3067</name>
</gene>
<feature type="compositionally biased region" description="Low complexity" evidence="1">
    <location>
        <begin position="79"/>
        <end position="88"/>
    </location>
</feature>
<sequence>MAALSSSFVPILAVMSGEAEQMEQQQATAEQMEASLIALLAGESFEWARPVQSVEPAGELAVGGPEPEEEEASSPPAPAAEDGAEPPANTASPEPVQLEMDFDGLEADEALIDGRRRPGVQKELPDPVVQNNPGAVSAPPPEAFPTDEFPVPDRWRIMQSLCPQKGGDQSIYKLFGALRANCSSTLNPYAQNVLKGDKPIPADKKPGFLKGDDWFFVVNAISDTVVEPRSFPIPVGVQTTERANSLDVFGRSNSLVLAQTFITGVALIKGSTAYKPPDVEYRLTLATQVNHVDVPERRVLFVEPSRSSNRTDFFVGVQEAFFDYHIRNTSARYDFDSFRIGIQPMQADFRGFLFQDNQLGFRLFGTRDNNRVQYNLGAFVQLEKDTNSGLNDIFQTPRESYIFFANLYRQDLPFVGLTSQFSVTYNMNRERSDIEIDDNGFPVRPALLGDLRGRAYDVVYPGYAVDGRIGRINVTGQLYGAFGEDRNSFFTSEPAKIQAFFAAAEASYDVDFWRFRASGLFASGDGNPYNNTEAGFDAIFENPIFAGADTSYWIRQTIPFAGGGRVISINGRNGILNSLRSSKEQGQSNFNNPGTILAGVGVDADLTPDFRLSANANHLWFHKTESLEALRVEGSIPKDIGWDLSMAGIYRPNANQNLVFRLSGAALLPGKGFKDLFDQSDKRDFHYSILFNAILAF</sequence>
<feature type="region of interest" description="Disordered" evidence="1">
    <location>
        <begin position="50"/>
        <end position="95"/>
    </location>
</feature>
<dbReference type="AlphaFoldDB" id="A0A1N6GZY0"/>
<feature type="compositionally biased region" description="Low complexity" evidence="1">
    <location>
        <begin position="55"/>
        <end position="65"/>
    </location>
</feature>
<dbReference type="InterPro" id="IPR011250">
    <property type="entry name" value="OMP/PagP_B-barrel"/>
</dbReference>
<reference evidence="3" key="1">
    <citation type="submission" date="2016-11" db="EMBL/GenBank/DDBJ databases">
        <authorList>
            <person name="Varghese N."/>
            <person name="Submissions S."/>
        </authorList>
    </citation>
    <scope>NUCLEOTIDE SEQUENCE [LARGE SCALE GENOMIC DNA]</scope>
    <source>
        <strain evidence="3">DSM 22363</strain>
    </source>
</reference>
<feature type="region of interest" description="Disordered" evidence="1">
    <location>
        <begin position="115"/>
        <end position="143"/>
    </location>
</feature>
<evidence type="ECO:0000256" key="1">
    <source>
        <dbReference type="SAM" id="MobiDB-lite"/>
    </source>
</evidence>
<keyword evidence="3" id="KW-1185">Reference proteome</keyword>
<name>A0A1N6GZY0_9SPHN</name>
<dbReference type="SUPFAM" id="SSF56925">
    <property type="entry name" value="OMPA-like"/>
    <property type="match status" value="1"/>
</dbReference>
<accession>A0A1N6GZY0</accession>
<dbReference type="EMBL" id="FSQW01000002">
    <property type="protein sequence ID" value="SIO13002.1"/>
    <property type="molecule type" value="Genomic_DNA"/>
</dbReference>
<proteinExistence type="predicted"/>
<protein>
    <submittedName>
        <fullName evidence="2">Uncharacterized protein</fullName>
    </submittedName>
</protein>
<dbReference type="STRING" id="1123272.SAMN02745824_3067"/>
<dbReference type="Proteomes" id="UP000185192">
    <property type="component" value="Unassembled WGS sequence"/>
</dbReference>
<evidence type="ECO:0000313" key="2">
    <source>
        <dbReference type="EMBL" id="SIO13002.1"/>
    </source>
</evidence>